<organism evidence="2 3">
    <name type="scientific">Amniculicola lignicola CBS 123094</name>
    <dbReference type="NCBI Taxonomy" id="1392246"/>
    <lineage>
        <taxon>Eukaryota</taxon>
        <taxon>Fungi</taxon>
        <taxon>Dikarya</taxon>
        <taxon>Ascomycota</taxon>
        <taxon>Pezizomycotina</taxon>
        <taxon>Dothideomycetes</taxon>
        <taxon>Pleosporomycetidae</taxon>
        <taxon>Pleosporales</taxon>
        <taxon>Amniculicolaceae</taxon>
        <taxon>Amniculicola</taxon>
    </lineage>
</organism>
<name>A0A6A5WG32_9PLEO</name>
<evidence type="ECO:0000313" key="3">
    <source>
        <dbReference type="Proteomes" id="UP000799779"/>
    </source>
</evidence>
<keyword evidence="1" id="KW-1133">Transmembrane helix</keyword>
<dbReference type="OrthoDB" id="2343925at2759"/>
<dbReference type="SUPFAM" id="SSF48239">
    <property type="entry name" value="Terpenoid cyclases/Protein prenyltransferases"/>
    <property type="match status" value="1"/>
</dbReference>
<keyword evidence="1" id="KW-0812">Transmembrane</keyword>
<gene>
    <name evidence="2" type="ORF">P154DRAFT_536561</name>
</gene>
<dbReference type="InterPro" id="IPR008930">
    <property type="entry name" value="Terpenoid_cyclase/PrenylTrfase"/>
</dbReference>
<keyword evidence="1" id="KW-0472">Membrane</keyword>
<protein>
    <submittedName>
        <fullName evidence="2">Uncharacterized protein</fullName>
    </submittedName>
</protein>
<dbReference type="EMBL" id="ML977606">
    <property type="protein sequence ID" value="KAF1998135.1"/>
    <property type="molecule type" value="Genomic_DNA"/>
</dbReference>
<feature type="transmembrane region" description="Helical" evidence="1">
    <location>
        <begin position="549"/>
        <end position="570"/>
    </location>
</feature>
<reference evidence="2" key="1">
    <citation type="journal article" date="2020" name="Stud. Mycol.">
        <title>101 Dothideomycetes genomes: a test case for predicting lifestyles and emergence of pathogens.</title>
        <authorList>
            <person name="Haridas S."/>
            <person name="Albert R."/>
            <person name="Binder M."/>
            <person name="Bloem J."/>
            <person name="Labutti K."/>
            <person name="Salamov A."/>
            <person name="Andreopoulos B."/>
            <person name="Baker S."/>
            <person name="Barry K."/>
            <person name="Bills G."/>
            <person name="Bluhm B."/>
            <person name="Cannon C."/>
            <person name="Castanera R."/>
            <person name="Culley D."/>
            <person name="Daum C."/>
            <person name="Ezra D."/>
            <person name="Gonzalez J."/>
            <person name="Henrissat B."/>
            <person name="Kuo A."/>
            <person name="Liang C."/>
            <person name="Lipzen A."/>
            <person name="Lutzoni F."/>
            <person name="Magnuson J."/>
            <person name="Mondo S."/>
            <person name="Nolan M."/>
            <person name="Ohm R."/>
            <person name="Pangilinan J."/>
            <person name="Park H.-J."/>
            <person name="Ramirez L."/>
            <person name="Alfaro M."/>
            <person name="Sun H."/>
            <person name="Tritt A."/>
            <person name="Yoshinaga Y."/>
            <person name="Zwiers L.-H."/>
            <person name="Turgeon B."/>
            <person name="Goodwin S."/>
            <person name="Spatafora J."/>
            <person name="Crous P."/>
            <person name="Grigoriev I."/>
        </authorList>
    </citation>
    <scope>NUCLEOTIDE SEQUENCE</scope>
    <source>
        <strain evidence="2">CBS 123094</strain>
    </source>
</reference>
<keyword evidence="3" id="KW-1185">Reference proteome</keyword>
<dbReference type="AlphaFoldDB" id="A0A6A5WG32"/>
<accession>A0A6A5WG32</accession>
<evidence type="ECO:0000313" key="2">
    <source>
        <dbReference type="EMBL" id="KAF1998135.1"/>
    </source>
</evidence>
<dbReference type="Proteomes" id="UP000799779">
    <property type="component" value="Unassembled WGS sequence"/>
</dbReference>
<sequence length="724" mass="80575">MPSINFTDRANALVHDVFRDKRQVRNGDIRDTAVAPGALHELATVLEVLCDARLLDYAVHQESVRTNFCDNGDLRTSGLSVAVPFWDTLQTKLSEDAVILSNEILISCISGHGDINELCSLLQTATRTHLDGNPYPGSLDANCRLLKTLSYISQDSGIPFAGDILFDHCTSDLYAFHLFVQSYVVIAMTRLPEMVREDETAQISAPVMIAQITAKVLSTQRADGAWGLENSCPQITAFALIILTAVADLGFLAILGMDIQHAIDRGFEAILQHLETEDLSATVSPWVSFEMAKPRFLKSAYILAAAKHANDFLSRRGRKPYKTNQATYKLSKFTAAFHGMPNLSQVPAHQIKAGAIESTFYANKLKAMRNDIFPVTSTKEKNKYFDYIPIMVTVHNIIRGVYAPPVLIWDNSVISMSIFLVDEYMEGNVVSFNESELESLGLAIQRMFEVDYQLVDAASRVRTIACCSSSIGGLSSRVFDALKVFATWGDFLMSYPSLRFASLTDLLNFRVETKNYLLAHLVQLVDNKRLAAQKSANAGPAFERPSMGFALWLQYIGSVHIGAPIGLAWISACMSNKIRGKGKDCFSTVKQKIMACNANAHFGRQSRLFNDYGSVARDDNEDNLNSINFLEFFHEVDELTIKSRKADGVPGDDGTARRKEILLEAAMYERYCQWGVLEELFHELKQEGHKGARVADWLGVYFAGGEQFANMYLSKDITNSVKRE</sequence>
<proteinExistence type="predicted"/>
<evidence type="ECO:0000256" key="1">
    <source>
        <dbReference type="SAM" id="Phobius"/>
    </source>
</evidence>